<feature type="transmembrane region" description="Helical" evidence="1">
    <location>
        <begin position="266"/>
        <end position="285"/>
    </location>
</feature>
<reference evidence="3" key="1">
    <citation type="journal article" date="2018" name="Gigascience">
        <title>Genome assembly of the Pink Ipe (Handroanthus impetiginosus, Bignoniaceae), a highly valued, ecologically keystone Neotropical timber forest tree.</title>
        <authorList>
            <person name="Silva-Junior O.B."/>
            <person name="Grattapaglia D."/>
            <person name="Novaes E."/>
            <person name="Collevatti R.G."/>
        </authorList>
    </citation>
    <scope>NUCLEOTIDE SEQUENCE [LARGE SCALE GENOMIC DNA]</scope>
    <source>
        <strain evidence="3">cv. UFG-1</strain>
    </source>
</reference>
<proteinExistence type="predicted"/>
<dbReference type="InterPro" id="IPR044200">
    <property type="entry name" value="At5g03900-like"/>
</dbReference>
<evidence type="ECO:0000313" key="3">
    <source>
        <dbReference type="Proteomes" id="UP000231279"/>
    </source>
</evidence>
<evidence type="ECO:0000256" key="1">
    <source>
        <dbReference type="SAM" id="Phobius"/>
    </source>
</evidence>
<dbReference type="PANTHER" id="PTHR47380:SF4">
    <property type="entry name" value="OS02G0533000 PROTEIN"/>
    <property type="match status" value="1"/>
</dbReference>
<sequence>MKIEPLLEKGKMAAEYVVRVSFGTALIASIVLVYTTIIAIASSSRSESDNRGRRGRSYDSGFTFYFSPTDLFWYWDPYYYRRRRVREGDGGMNFIESVFSFVFGDGDPNQGIEEERWKLIGQYIASNGGVVTAEELAPYLDVEATEKMDDDSYILPVLLRFDGQPEVDEEGNILYRFPSLQRTAAPQRSGRKEYVGRRWADWVGEVEKFFKEKKWQFSKTGASERAMVIGLGGLNLFGVIILGSMLKNMTVSPSGFISFVSDIFPLLQIYAGSFFAIPLIRWFFIQNKNAQIVGRNRAREQRARALESPDLSLRRKLLSARDMAQKTFIGKDRIVYSTERDLFEQDYERREWDRRFKEIEKSD</sequence>
<evidence type="ECO:0008006" key="4">
    <source>
        <dbReference type="Google" id="ProtNLM"/>
    </source>
</evidence>
<accession>A0A2G9I7E4</accession>
<comment type="caution">
    <text evidence="2">The sequence shown here is derived from an EMBL/GenBank/DDBJ whole genome shotgun (WGS) entry which is preliminary data.</text>
</comment>
<evidence type="ECO:0000313" key="2">
    <source>
        <dbReference type="EMBL" id="PIN25685.1"/>
    </source>
</evidence>
<dbReference type="OrthoDB" id="4518at2759"/>
<protein>
    <recommendedName>
        <fullName evidence="4">Iron-sulfur cluster biosynthesis family protein</fullName>
    </recommendedName>
</protein>
<organism evidence="2 3">
    <name type="scientific">Handroanthus impetiginosus</name>
    <dbReference type="NCBI Taxonomy" id="429701"/>
    <lineage>
        <taxon>Eukaryota</taxon>
        <taxon>Viridiplantae</taxon>
        <taxon>Streptophyta</taxon>
        <taxon>Embryophyta</taxon>
        <taxon>Tracheophyta</taxon>
        <taxon>Spermatophyta</taxon>
        <taxon>Magnoliopsida</taxon>
        <taxon>eudicotyledons</taxon>
        <taxon>Gunneridae</taxon>
        <taxon>Pentapetalae</taxon>
        <taxon>asterids</taxon>
        <taxon>lamiids</taxon>
        <taxon>Lamiales</taxon>
        <taxon>Bignoniaceae</taxon>
        <taxon>Crescentiina</taxon>
        <taxon>Tabebuia alliance</taxon>
        <taxon>Handroanthus</taxon>
    </lineage>
</organism>
<dbReference type="PANTHER" id="PTHR47380">
    <property type="entry name" value="OS02G0533000 PROTEIN"/>
    <property type="match status" value="1"/>
</dbReference>
<feature type="transmembrane region" description="Helical" evidence="1">
    <location>
        <begin position="226"/>
        <end position="246"/>
    </location>
</feature>
<feature type="transmembrane region" description="Helical" evidence="1">
    <location>
        <begin position="20"/>
        <end position="41"/>
    </location>
</feature>
<dbReference type="STRING" id="429701.A0A2G9I7E4"/>
<keyword evidence="1" id="KW-0812">Transmembrane</keyword>
<dbReference type="AlphaFoldDB" id="A0A2G9I7E4"/>
<dbReference type="GO" id="GO:0009941">
    <property type="term" value="C:chloroplast envelope"/>
    <property type="evidence" value="ECO:0007669"/>
    <property type="project" value="TreeGrafter"/>
</dbReference>
<keyword evidence="3" id="KW-1185">Reference proteome</keyword>
<dbReference type="Proteomes" id="UP000231279">
    <property type="component" value="Unassembled WGS sequence"/>
</dbReference>
<name>A0A2G9I7E4_9LAMI</name>
<dbReference type="EMBL" id="NKXS01000189">
    <property type="protein sequence ID" value="PIN25685.1"/>
    <property type="molecule type" value="Genomic_DNA"/>
</dbReference>
<gene>
    <name evidence="2" type="ORF">CDL12_01564</name>
</gene>
<keyword evidence="1" id="KW-1133">Transmembrane helix</keyword>
<keyword evidence="1" id="KW-0472">Membrane</keyword>